<keyword evidence="2" id="KW-1185">Reference proteome</keyword>
<protein>
    <recommendedName>
        <fullName evidence="3">YolD-like family protein</fullName>
    </recommendedName>
</protein>
<organism evidence="1 2">
    <name type="scientific">Peribacillus saganii</name>
    <dbReference type="NCBI Taxonomy" id="2303992"/>
    <lineage>
        <taxon>Bacteria</taxon>
        <taxon>Bacillati</taxon>
        <taxon>Bacillota</taxon>
        <taxon>Bacilli</taxon>
        <taxon>Bacillales</taxon>
        <taxon>Bacillaceae</taxon>
        <taxon>Peribacillus</taxon>
    </lineage>
</organism>
<sequence>MILKELANKTVVTVKYYKKGLLETCTGRIYKLNLQEQTLSIQDENQRIFPILFSGIQKIETNC</sequence>
<dbReference type="RefSeq" id="WP_117327139.1">
    <property type="nucleotide sequence ID" value="NZ_QVTE01000035.1"/>
</dbReference>
<comment type="caution">
    <text evidence="1">The sequence shown here is derived from an EMBL/GenBank/DDBJ whole genome shotgun (WGS) entry which is preliminary data.</text>
</comment>
<reference evidence="1 2" key="1">
    <citation type="submission" date="2018-08" db="EMBL/GenBank/DDBJ databases">
        <title>Bacillus chawlae sp. nov., Bacillus glennii sp. nov., and Bacillus saganii sp. nov. Isolated from the Vehicle Assembly Building at Kennedy Space Center where the Viking Spacecraft were Assembled.</title>
        <authorList>
            <person name="Seuylemezian A."/>
            <person name="Vaishampayan P."/>
        </authorList>
    </citation>
    <scope>NUCLEOTIDE SEQUENCE [LARGE SCALE GENOMIC DNA]</scope>
    <source>
        <strain evidence="1 2">V47-23a</strain>
    </source>
</reference>
<dbReference type="AlphaFoldDB" id="A0A372LML7"/>
<accession>A0A372LML7</accession>
<dbReference type="Pfam" id="PF08863">
    <property type="entry name" value="YolD"/>
    <property type="match status" value="1"/>
</dbReference>
<proteinExistence type="predicted"/>
<name>A0A372LML7_9BACI</name>
<dbReference type="EMBL" id="QVTE01000035">
    <property type="protein sequence ID" value="RFU68147.1"/>
    <property type="molecule type" value="Genomic_DNA"/>
</dbReference>
<dbReference type="Proteomes" id="UP000264541">
    <property type="component" value="Unassembled WGS sequence"/>
</dbReference>
<evidence type="ECO:0008006" key="3">
    <source>
        <dbReference type="Google" id="ProtNLM"/>
    </source>
</evidence>
<dbReference type="InterPro" id="IPR014962">
    <property type="entry name" value="YolD"/>
</dbReference>
<evidence type="ECO:0000313" key="1">
    <source>
        <dbReference type="EMBL" id="RFU68147.1"/>
    </source>
</evidence>
<evidence type="ECO:0000313" key="2">
    <source>
        <dbReference type="Proteomes" id="UP000264541"/>
    </source>
</evidence>
<dbReference type="OrthoDB" id="2937497at2"/>
<gene>
    <name evidence="1" type="ORF">D0469_12835</name>
</gene>